<dbReference type="InterPro" id="IPR013785">
    <property type="entry name" value="Aldolase_TIM"/>
</dbReference>
<evidence type="ECO:0000259" key="3">
    <source>
        <dbReference type="Pfam" id="PF09370"/>
    </source>
</evidence>
<evidence type="ECO:0000313" key="5">
    <source>
        <dbReference type="EMBL" id="GAQ77610.1"/>
    </source>
</evidence>
<dbReference type="InterPro" id="IPR044122">
    <property type="entry name" value="UPF0261_N"/>
</dbReference>
<feature type="region of interest" description="Disordered" evidence="1">
    <location>
        <begin position="435"/>
        <end position="465"/>
    </location>
</feature>
<dbReference type="AlphaFoldDB" id="A0A0U9HIL9"/>
<dbReference type="Gene3D" id="3.40.50.12030">
    <property type="entry name" value="Uncharacterised protein family UPF0261, NC domain"/>
    <property type="match status" value="1"/>
</dbReference>
<dbReference type="InterPro" id="IPR009215">
    <property type="entry name" value="TIM-br_IGPS-like"/>
</dbReference>
<feature type="domain" description="TIM-barrel" evidence="3">
    <location>
        <begin position="477"/>
        <end position="741"/>
    </location>
</feature>
<dbReference type="STRING" id="105231.A0A0U9HIL9"/>
<dbReference type="OMA" id="KEYCSTQ"/>
<dbReference type="InterPro" id="IPR015813">
    <property type="entry name" value="Pyrv/PenolPyrv_kinase-like_dom"/>
</dbReference>
<dbReference type="NCBIfam" id="NF002674">
    <property type="entry name" value="PRK02399.1-2"/>
    <property type="match status" value="1"/>
</dbReference>
<evidence type="ECO:0000313" key="6">
    <source>
        <dbReference type="Proteomes" id="UP000054558"/>
    </source>
</evidence>
<dbReference type="EMBL" id="DF236950">
    <property type="protein sequence ID" value="GAQ77610.1"/>
    <property type="molecule type" value="Genomic_DNA"/>
</dbReference>
<dbReference type="InterPro" id="IPR056778">
    <property type="entry name" value="UPF0261_C"/>
</dbReference>
<evidence type="ECO:0000256" key="1">
    <source>
        <dbReference type="SAM" id="MobiDB-lite"/>
    </source>
</evidence>
<dbReference type="Gene3D" id="3.20.20.70">
    <property type="entry name" value="Aldolase class I"/>
    <property type="match status" value="1"/>
</dbReference>
<proteinExistence type="predicted"/>
<feature type="domain" description="UPF0261" evidence="2">
    <location>
        <begin position="7"/>
        <end position="194"/>
    </location>
</feature>
<dbReference type="SUPFAM" id="SSF51621">
    <property type="entry name" value="Phosphoenolpyruvate/pyruvate domain"/>
    <property type="match status" value="1"/>
</dbReference>
<dbReference type="GO" id="GO:0003824">
    <property type="term" value="F:catalytic activity"/>
    <property type="evidence" value="ECO:0007669"/>
    <property type="project" value="InterPro"/>
</dbReference>
<organism evidence="5 6">
    <name type="scientific">Klebsormidium nitens</name>
    <name type="common">Green alga</name>
    <name type="synonym">Ulothrix nitens</name>
    <dbReference type="NCBI Taxonomy" id="105231"/>
    <lineage>
        <taxon>Eukaryota</taxon>
        <taxon>Viridiplantae</taxon>
        <taxon>Streptophyta</taxon>
        <taxon>Klebsormidiophyceae</taxon>
        <taxon>Klebsormidiales</taxon>
        <taxon>Klebsormidiaceae</taxon>
        <taxon>Klebsormidium</taxon>
    </lineage>
</organism>
<dbReference type="Pfam" id="PF06792">
    <property type="entry name" value="UPF0261"/>
    <property type="match status" value="1"/>
</dbReference>
<dbReference type="OrthoDB" id="10264588at2759"/>
<dbReference type="CDD" id="cd15488">
    <property type="entry name" value="Tm-1-like"/>
    <property type="match status" value="1"/>
</dbReference>
<gene>
    <name evidence="5" type="ORF">KFL_000010590</name>
</gene>
<reference evidence="5 6" key="1">
    <citation type="journal article" date="2014" name="Nat. Commun.">
        <title>Klebsormidium flaccidum genome reveals primary factors for plant terrestrial adaptation.</title>
        <authorList>
            <person name="Hori K."/>
            <person name="Maruyama F."/>
            <person name="Fujisawa T."/>
            <person name="Togashi T."/>
            <person name="Yamamoto N."/>
            <person name="Seo M."/>
            <person name="Sato S."/>
            <person name="Yamada T."/>
            <person name="Mori H."/>
            <person name="Tajima N."/>
            <person name="Moriyama T."/>
            <person name="Ikeuchi M."/>
            <person name="Watanabe M."/>
            <person name="Wada H."/>
            <person name="Kobayashi K."/>
            <person name="Saito M."/>
            <person name="Masuda T."/>
            <person name="Sasaki-Sekimoto Y."/>
            <person name="Mashiguchi K."/>
            <person name="Awai K."/>
            <person name="Shimojima M."/>
            <person name="Masuda S."/>
            <person name="Iwai M."/>
            <person name="Nobusawa T."/>
            <person name="Narise T."/>
            <person name="Kondo S."/>
            <person name="Saito H."/>
            <person name="Sato R."/>
            <person name="Murakawa M."/>
            <person name="Ihara Y."/>
            <person name="Oshima-Yamada Y."/>
            <person name="Ohtaka K."/>
            <person name="Satoh M."/>
            <person name="Sonobe K."/>
            <person name="Ishii M."/>
            <person name="Ohtani R."/>
            <person name="Kanamori-Sato M."/>
            <person name="Honoki R."/>
            <person name="Miyazaki D."/>
            <person name="Mochizuki H."/>
            <person name="Umetsu J."/>
            <person name="Higashi K."/>
            <person name="Shibata D."/>
            <person name="Kamiya Y."/>
            <person name="Sato N."/>
            <person name="Nakamura Y."/>
            <person name="Tabata S."/>
            <person name="Ida S."/>
            <person name="Kurokawa K."/>
            <person name="Ohta H."/>
        </authorList>
    </citation>
    <scope>NUCLEOTIDE SEQUENCE [LARGE SCALE GENOMIC DNA]</scope>
    <source>
        <strain evidence="5 6">NIES-2285</strain>
    </source>
</reference>
<dbReference type="Pfam" id="PF09370">
    <property type="entry name" value="PEP_hydrolase"/>
    <property type="match status" value="1"/>
</dbReference>
<keyword evidence="6" id="KW-1185">Reference proteome</keyword>
<name>A0A0U9HIL9_KLENI</name>
<accession>A0A0U9HIL9</accession>
<dbReference type="Proteomes" id="UP000054558">
    <property type="component" value="Unassembled WGS sequence"/>
</dbReference>
<dbReference type="Gene3D" id="3.40.50.12020">
    <property type="entry name" value="Uncharacterised protein family UPF0261, NN domain"/>
    <property type="match status" value="1"/>
</dbReference>
<protein>
    <submittedName>
        <fullName evidence="5">Tm-1GCR237 protein</fullName>
    </submittedName>
</protein>
<dbReference type="PANTHER" id="PTHR31862">
    <property type="entry name" value="UPF0261 DOMAIN PROTEIN (AFU_ORTHOLOGUE AFUA_1G10120)"/>
    <property type="match status" value="1"/>
</dbReference>
<dbReference type="InterPro" id="IPR051353">
    <property type="entry name" value="Tobamovirus_resist_UPF0261"/>
</dbReference>
<sequence>MAPQTRVVYTIGTLDTKEEEILYIADVLKTALATMQVAHVKVAIIDVSAGHERPPSVAITPAEIIGRLELFKYHPDASRRDASKLPMDRYQAVAAVGEALEAFLKAKHEEGLIVGSIGAGGSGGTSLIAPALRALPVGVPKAIVSTVASGHTAPYVEGTDLALFPSVVDVAGLNSVSRVVLSNAAWALAGMVAGRVAAGSTPPKDPKPTIGLTMFGVTTPCVDAVRKRLEADGAETLVFHATGTGGKAMEKLVSQGLIQGVIDVTTTEVADYQVGGEMPCDRYRFEASIEKGIPLVVSVGALDMVNFGAKDTVPEQFKRRKLYVHNLQVTLMRTNAAENRAFAHVIANKLNKSTAPVTILLPEKGVSALDSPGKPFYDPEATGSLFDELEKRVVQTDTRKVKRLPYHINDPRFAAGLVDAYYDIAGSPKKEDDGFSFASLGGDSGPAPEPLAQFPKTLAPPKRNRAPLDLNTLRGRVLQKLRDVVDEGLPIIGAGAGTGLSAKMEEAGGADMIIIYNSGRFRMGGRGSLSGLMPYKDANAVVVEMADEVLPIVKSAPVLAGVCATDPFRRMDKFLEQLQGMGFAGVQNFPTVGLIDGTFRQNLEETGMGFGLEVDMIARAHKMGLLTTPYAFDEEQARAMAEAGADIVVAHMGLTTAGSIGAKTAVTLEQSVKRVQAISDAARDVNPDILVLCHGGPISKVEDAKYVLRLTHDVHGFYGASSMERLPVETAIADCVKLYKGITLYDSDEESNHV</sequence>
<dbReference type="PANTHER" id="PTHR31862:SF1">
    <property type="entry name" value="UPF0261 DOMAIN PROTEIN (AFU_ORTHOLOGUE AFUA_1G10120)"/>
    <property type="match status" value="1"/>
</dbReference>
<dbReference type="Pfam" id="PF23189">
    <property type="entry name" value="UPF0261_C"/>
    <property type="match status" value="1"/>
</dbReference>
<feature type="domain" description="UPF0261" evidence="4">
    <location>
        <begin position="207"/>
        <end position="422"/>
    </location>
</feature>
<evidence type="ECO:0000259" key="2">
    <source>
        <dbReference type="Pfam" id="PF06792"/>
    </source>
</evidence>
<evidence type="ECO:0000259" key="4">
    <source>
        <dbReference type="Pfam" id="PF23189"/>
    </source>
</evidence>